<dbReference type="PROSITE" id="PS50929">
    <property type="entry name" value="ABC_TM1F"/>
    <property type="match status" value="1"/>
</dbReference>
<dbReference type="PROSITE" id="PS50893">
    <property type="entry name" value="ABC_TRANSPORTER_2"/>
    <property type="match status" value="1"/>
</dbReference>
<evidence type="ECO:0000313" key="11">
    <source>
        <dbReference type="Proteomes" id="UP000006075"/>
    </source>
</evidence>
<dbReference type="GO" id="GO:0140359">
    <property type="term" value="F:ABC-type transporter activity"/>
    <property type="evidence" value="ECO:0007669"/>
    <property type="project" value="InterPro"/>
</dbReference>
<feature type="transmembrane region" description="Helical" evidence="7">
    <location>
        <begin position="259"/>
        <end position="280"/>
    </location>
</feature>
<dbReference type="Pfam" id="PF00005">
    <property type="entry name" value="ABC_tran"/>
    <property type="match status" value="1"/>
</dbReference>
<dbReference type="SUPFAM" id="SSF52540">
    <property type="entry name" value="P-loop containing nucleoside triphosphate hydrolases"/>
    <property type="match status" value="1"/>
</dbReference>
<dbReference type="InterPro" id="IPR003439">
    <property type="entry name" value="ABC_transporter-like_ATP-bd"/>
</dbReference>
<dbReference type="Gene3D" id="1.20.1560.10">
    <property type="entry name" value="ABC transporter type 1, transmembrane domain"/>
    <property type="match status" value="1"/>
</dbReference>
<feature type="transmembrane region" description="Helical" evidence="7">
    <location>
        <begin position="38"/>
        <end position="64"/>
    </location>
</feature>
<evidence type="ECO:0000256" key="5">
    <source>
        <dbReference type="ARBA" id="ARBA00022989"/>
    </source>
</evidence>
<dbReference type="PATRIC" id="fig|888439.3.peg.218"/>
<accession>K0ZJI5</accession>
<dbReference type="Pfam" id="PF00664">
    <property type="entry name" value="ABC_membrane"/>
    <property type="match status" value="1"/>
</dbReference>
<dbReference type="SUPFAM" id="SSF90123">
    <property type="entry name" value="ABC transporter transmembrane region"/>
    <property type="match status" value="1"/>
</dbReference>
<feature type="transmembrane region" description="Helical" evidence="7">
    <location>
        <begin position="76"/>
        <end position="94"/>
    </location>
</feature>
<dbReference type="PANTHER" id="PTHR24221:SF590">
    <property type="entry name" value="COMPONENT LINKED WITH THE ASSEMBLY OF CYTOCHROME' TRANSPORT TRANSMEMBRANE ATP-BINDING PROTEIN ABC TRANSPORTER CYDD-RELATED"/>
    <property type="match status" value="1"/>
</dbReference>
<evidence type="ECO:0000256" key="3">
    <source>
        <dbReference type="ARBA" id="ARBA00022741"/>
    </source>
</evidence>
<dbReference type="CDD" id="cd03228">
    <property type="entry name" value="ABCC_MRP_Like"/>
    <property type="match status" value="1"/>
</dbReference>
<keyword evidence="6 7" id="KW-0472">Membrane</keyword>
<dbReference type="HOGENOM" id="CLU_000604_84_9_11"/>
<comment type="subcellular location">
    <subcellularLocation>
        <location evidence="1">Cell membrane</location>
        <topology evidence="1">Multi-pass membrane protein</topology>
    </subcellularLocation>
</comment>
<protein>
    <submittedName>
        <fullName evidence="10">Thiol reductant ABC exporter, CydD subunit</fullName>
    </submittedName>
</protein>
<evidence type="ECO:0000256" key="2">
    <source>
        <dbReference type="ARBA" id="ARBA00022692"/>
    </source>
</evidence>
<dbReference type="AlphaFoldDB" id="K0ZJI5"/>
<dbReference type="Gene3D" id="3.40.50.300">
    <property type="entry name" value="P-loop containing nucleotide triphosphate hydrolases"/>
    <property type="match status" value="1"/>
</dbReference>
<dbReference type="PANTHER" id="PTHR24221">
    <property type="entry name" value="ATP-BINDING CASSETTE SUB-FAMILY B"/>
    <property type="match status" value="1"/>
</dbReference>
<dbReference type="InterPro" id="IPR039421">
    <property type="entry name" value="Type_1_exporter"/>
</dbReference>
<proteinExistence type="predicted"/>
<gene>
    <name evidence="10" type="ORF">HMPREF9240_00214</name>
</gene>
<feature type="transmembrane region" description="Helical" evidence="7">
    <location>
        <begin position="151"/>
        <end position="171"/>
    </location>
</feature>
<dbReference type="InterPro" id="IPR003593">
    <property type="entry name" value="AAA+_ATPase"/>
</dbReference>
<evidence type="ECO:0000259" key="9">
    <source>
        <dbReference type="PROSITE" id="PS50929"/>
    </source>
</evidence>
<dbReference type="EMBL" id="AGWP01000002">
    <property type="protein sequence ID" value="EJZ87955.1"/>
    <property type="molecule type" value="Genomic_DNA"/>
</dbReference>
<evidence type="ECO:0000313" key="10">
    <source>
        <dbReference type="EMBL" id="EJZ87955.1"/>
    </source>
</evidence>
<evidence type="ECO:0000256" key="7">
    <source>
        <dbReference type="SAM" id="Phobius"/>
    </source>
</evidence>
<keyword evidence="5 7" id="KW-1133">Transmembrane helix</keyword>
<dbReference type="InterPro" id="IPR011527">
    <property type="entry name" value="ABC1_TM_dom"/>
</dbReference>
<keyword evidence="2 7" id="KW-0812">Transmembrane</keyword>
<evidence type="ECO:0000256" key="6">
    <source>
        <dbReference type="ARBA" id="ARBA00023136"/>
    </source>
</evidence>
<feature type="transmembrane region" description="Helical" evidence="7">
    <location>
        <begin position="177"/>
        <end position="198"/>
    </location>
</feature>
<dbReference type="GO" id="GO:0042883">
    <property type="term" value="P:cysteine transport"/>
    <property type="evidence" value="ECO:0007669"/>
    <property type="project" value="InterPro"/>
</dbReference>
<dbReference type="InterPro" id="IPR027417">
    <property type="entry name" value="P-loop_NTPase"/>
</dbReference>
<dbReference type="InterPro" id="IPR036640">
    <property type="entry name" value="ABC1_TM_sf"/>
</dbReference>
<evidence type="ECO:0000259" key="8">
    <source>
        <dbReference type="PROSITE" id="PS50893"/>
    </source>
</evidence>
<evidence type="ECO:0000256" key="1">
    <source>
        <dbReference type="ARBA" id="ARBA00004651"/>
    </source>
</evidence>
<dbReference type="GO" id="GO:0005524">
    <property type="term" value="F:ATP binding"/>
    <property type="evidence" value="ECO:0007669"/>
    <property type="project" value="UniProtKB-KW"/>
</dbReference>
<evidence type="ECO:0000256" key="4">
    <source>
        <dbReference type="ARBA" id="ARBA00022840"/>
    </source>
</evidence>
<dbReference type="InterPro" id="IPR014216">
    <property type="entry name" value="ABC_transptr_CydD"/>
</dbReference>
<dbReference type="GO" id="GO:0016887">
    <property type="term" value="F:ATP hydrolysis activity"/>
    <property type="evidence" value="ECO:0007669"/>
    <property type="project" value="InterPro"/>
</dbReference>
<keyword evidence="3" id="KW-0547">Nucleotide-binding</keyword>
<keyword evidence="4" id="KW-0067">ATP-binding</keyword>
<sequence>MAPPVASNSKTSEKYESLRPVKPFDPRLIRYAKSARSYIALIAGLGFLTALLVIAQDVLIAWIISPVITDGMHLGQVIHLVWILAGVAVARALVMFVRESQAHKAATKTIVELRHQVFRKAMQLGPRWQARKGADTVTLLTRALDDLGPYFVNYLPQLVLTCTVTPAALAVMLWLDWLSAIVAVITIPLIPIFMILIGKLTQEASNRRLASMQQLGRELLDLISGLTTLKALGRERGPIREVRRLGDNYARTTMRTLSVAFLSGGVLEFLATLSVALVAVETGFRLVYGNIELAPALAVIMLAPEVYLPLREVGKQFHASSNGLAAAQSAFAVLEAPTPKEGTIPAPALEHTTIEASSLSVAARGMWAPKDLHFTLQPGSMSALVGPSGVGKSTTVMALLGLQQFERGQISLVHSGSTLALPNVDMDSWRQQITWVPQSPVLLPGTILENICDDAQRAHALCPDGVATGPLAKAAKATGFDKVVAQAEEGWATPIGQGGVGLSVGQRQRLALTRALLGKEQLVILDEPTAHLDAHLEAQVTAAVEELKAQGKTILLIAHRIPLLKLADQLIEVSSGKMTEADKDALANPVSGASSVPLEEYGFLDERAVEQK</sequence>
<feature type="domain" description="ABC transmembrane type-1" evidence="9">
    <location>
        <begin position="40"/>
        <end position="322"/>
    </location>
</feature>
<dbReference type="Proteomes" id="UP000006075">
    <property type="component" value="Unassembled WGS sequence"/>
</dbReference>
<dbReference type="NCBIfam" id="TIGR02857">
    <property type="entry name" value="CydD"/>
    <property type="match status" value="1"/>
</dbReference>
<comment type="caution">
    <text evidence="10">The sequence shown here is derived from an EMBL/GenBank/DDBJ whole genome shotgun (WGS) entry which is preliminary data.</text>
</comment>
<dbReference type="eggNOG" id="COG4988">
    <property type="taxonomic scope" value="Bacteria"/>
</dbReference>
<name>K0ZJI5_9ACTO</name>
<keyword evidence="11" id="KW-1185">Reference proteome</keyword>
<reference evidence="10 11" key="1">
    <citation type="submission" date="2012-07" db="EMBL/GenBank/DDBJ databases">
        <title>The Genome Sequence of Actinomyces neuii subsp. anitratus BVS029A5.</title>
        <authorList>
            <consortium name="The Broad Institute Genome Sequencing Platform"/>
            <person name="Earl A."/>
            <person name="Ward D."/>
            <person name="Feldgarden M."/>
            <person name="Gevers D."/>
            <person name="Saerens B."/>
            <person name="Vaneechoutte M."/>
            <person name="Walker B."/>
            <person name="Young S.K."/>
            <person name="Zeng Q."/>
            <person name="Gargeya S."/>
            <person name="Fitzgerald M."/>
            <person name="Haas B."/>
            <person name="Abouelleil A."/>
            <person name="Alvarado L."/>
            <person name="Arachchi H.M."/>
            <person name="Berlin A."/>
            <person name="Chapman S.B."/>
            <person name="Goldberg J."/>
            <person name="Griggs A."/>
            <person name="Gujja S."/>
            <person name="Hansen M."/>
            <person name="Howarth C."/>
            <person name="Imamovic A."/>
            <person name="Larimer J."/>
            <person name="McCowen C."/>
            <person name="Montmayeur A."/>
            <person name="Murphy C."/>
            <person name="Neiman D."/>
            <person name="Pearson M."/>
            <person name="Priest M."/>
            <person name="Roberts A."/>
            <person name="Saif S."/>
            <person name="Shea T."/>
            <person name="Sisk P."/>
            <person name="Sykes S."/>
            <person name="Wortman J."/>
            <person name="Nusbaum C."/>
            <person name="Birren B."/>
        </authorList>
    </citation>
    <scope>NUCLEOTIDE SEQUENCE [LARGE SCALE GENOMIC DNA]</scope>
    <source>
        <strain evidence="10 11">BVS029A5</strain>
    </source>
</reference>
<dbReference type="SMART" id="SM00382">
    <property type="entry name" value="AAA"/>
    <property type="match status" value="1"/>
</dbReference>
<feature type="domain" description="ABC transporter" evidence="8">
    <location>
        <begin position="354"/>
        <end position="600"/>
    </location>
</feature>
<dbReference type="GO" id="GO:0005886">
    <property type="term" value="C:plasma membrane"/>
    <property type="evidence" value="ECO:0007669"/>
    <property type="project" value="UniProtKB-SubCell"/>
</dbReference>
<dbReference type="CDD" id="cd18584">
    <property type="entry name" value="ABC_6TM_AarD_CydD"/>
    <property type="match status" value="1"/>
</dbReference>
<organism evidence="10 11">
    <name type="scientific">Winkia neuii BV029A5</name>
    <dbReference type="NCBI Taxonomy" id="888439"/>
    <lineage>
        <taxon>Bacteria</taxon>
        <taxon>Bacillati</taxon>
        <taxon>Actinomycetota</taxon>
        <taxon>Actinomycetes</taxon>
        <taxon>Actinomycetales</taxon>
        <taxon>Actinomycetaceae</taxon>
        <taxon>Winkia</taxon>
    </lineage>
</organism>